<reference evidence="8" key="1">
    <citation type="submission" date="2023-08" db="EMBL/GenBank/DDBJ databases">
        <authorList>
            <person name="Audoor S."/>
            <person name="Bilcke G."/>
        </authorList>
    </citation>
    <scope>NUCLEOTIDE SEQUENCE</scope>
</reference>
<feature type="transmembrane region" description="Helical" evidence="7">
    <location>
        <begin position="730"/>
        <end position="747"/>
    </location>
</feature>
<evidence type="ECO:0000313" key="8">
    <source>
        <dbReference type="EMBL" id="CAJ1952947.1"/>
    </source>
</evidence>
<keyword evidence="4 7" id="KW-1133">Transmembrane helix</keyword>
<gene>
    <name evidence="8" type="ORF">CYCCA115_LOCUS13796</name>
</gene>
<evidence type="ECO:0000313" key="9">
    <source>
        <dbReference type="Proteomes" id="UP001295423"/>
    </source>
</evidence>
<feature type="transmembrane region" description="Helical" evidence="7">
    <location>
        <begin position="221"/>
        <end position="238"/>
    </location>
</feature>
<dbReference type="EMBL" id="CAKOGP040001814">
    <property type="protein sequence ID" value="CAJ1952947.1"/>
    <property type="molecule type" value="Genomic_DNA"/>
</dbReference>
<feature type="transmembrane region" description="Helical" evidence="7">
    <location>
        <begin position="674"/>
        <end position="690"/>
    </location>
</feature>
<evidence type="ECO:0000256" key="5">
    <source>
        <dbReference type="ARBA" id="ARBA00023136"/>
    </source>
</evidence>
<feature type="transmembrane region" description="Helical" evidence="7">
    <location>
        <begin position="294"/>
        <end position="317"/>
    </location>
</feature>
<evidence type="ECO:0000256" key="1">
    <source>
        <dbReference type="ARBA" id="ARBA00004651"/>
    </source>
</evidence>
<sequence>MKQSKPLNRKSKLPERKLDSSWHMASIYKEPNVIVRGESKRKTSQDSTSKSSAHEDLEDPRTLFDLRNEAHRLSVQLASQTELSAMDSSTSPCCGGHTTNVGDASKTSLSSLPTSVALRENHKDIKGNNNDDEQRKKQWWRWCKSPLCLRLAQEHGGDYFGRTLQAIRVAFGSALIFGTLVVPEATAPLGAAWIGHIWYHVNISTSLGAALPKVIAFSKSIVLATLVSWPVAYGLSFLDSHQQSIVFPFAVLFLSLLIMTCPQITTNSLMLVVMYVIVASPFGGWIWWKPMAWAGSYFICLAIAVLVNIFPIPNLALSKSCRQLNRFEKDMTMLLLSTKDYSNNNGTNVKRARQAISTIEFMSTRIAATIASLKEELPATKVELRLLRWRSGAQAGRDLEAWVQQAENLLHPLQQLRAALMQKVLGEDGNYSSPALAQAKVTLNTEIAPSRDRLVDAMVVSIAVCHAWAHPSEHGTILPNVKAELRQALLACEHSFHVAICKAAHKVEGSSHREQTPFFAHLTRRMSSFHSLFALAESLLRYLEVHDVPKQLDDGTRDDMVQELPKRKCCNPVRQKLGAFMAFWLQKWKWHNEDDRRMALKTGLGMVFASFFVSMPYLKEMAAPYGTWPGITIASVNLATTGSSFQKAADRLMATMIAGAFSLIVGDFFHNNDVFKIVTLVLFTLVMIYLRTPEHAYMYTYSCISVAMMLFGSVKTGYNIEGYVPKRIEMIFIGVIIFAFTELLVFPRSSRKIVQSTSLDFCMTMRDFLRQAVRCSEKLEAHVNESKEYPQHGTNSVMNDSKDPFHSQVLFEIHSKLKAQADKLSNEIDSAIAEPSLGMGQRLQADSFRRLVRQQRSCERQAALLCNTLSKLAQYYLLGEHSIRDSFSKWAHVHRTTLLEASAMMDSICCWLESVFADGRIRAQEGNSVKAVNAASTFRSLEDVRLKIVSDWSKSFDDFVQHNGFEESEPEAVMTLGITTTTILELCRHMQEAGKNIEEIAYHFPTFQ</sequence>
<feature type="transmembrane region" description="Helical" evidence="7">
    <location>
        <begin position="269"/>
        <end position="288"/>
    </location>
</feature>
<keyword evidence="9" id="KW-1185">Reference proteome</keyword>
<dbReference type="PANTHER" id="PTHR30509">
    <property type="entry name" value="P-HYDROXYBENZOIC ACID EFFLUX PUMP SUBUNIT-RELATED"/>
    <property type="match status" value="1"/>
</dbReference>
<keyword evidence="3 7" id="KW-0812">Transmembrane</keyword>
<evidence type="ECO:0000256" key="6">
    <source>
        <dbReference type="SAM" id="MobiDB-lite"/>
    </source>
</evidence>
<feature type="transmembrane region" description="Helical" evidence="7">
    <location>
        <begin position="244"/>
        <end position="262"/>
    </location>
</feature>
<comment type="caution">
    <text evidence="8">The sequence shown here is derived from an EMBL/GenBank/DDBJ whole genome shotgun (WGS) entry which is preliminary data.</text>
</comment>
<comment type="subcellular location">
    <subcellularLocation>
        <location evidence="1">Cell membrane</location>
        <topology evidence="1">Multi-pass membrane protein</topology>
    </subcellularLocation>
</comment>
<feature type="transmembrane region" description="Helical" evidence="7">
    <location>
        <begin position="696"/>
        <end position="718"/>
    </location>
</feature>
<accession>A0AAD2FTA2</accession>
<evidence type="ECO:0000256" key="7">
    <source>
        <dbReference type="SAM" id="Phobius"/>
    </source>
</evidence>
<evidence type="ECO:0000256" key="4">
    <source>
        <dbReference type="ARBA" id="ARBA00022989"/>
    </source>
</evidence>
<dbReference type="Proteomes" id="UP001295423">
    <property type="component" value="Unassembled WGS sequence"/>
</dbReference>
<name>A0AAD2FTA2_9STRA</name>
<feature type="transmembrane region" description="Helical" evidence="7">
    <location>
        <begin position="652"/>
        <end position="669"/>
    </location>
</feature>
<dbReference type="GO" id="GO:0005886">
    <property type="term" value="C:plasma membrane"/>
    <property type="evidence" value="ECO:0007669"/>
    <property type="project" value="UniProtKB-SubCell"/>
</dbReference>
<evidence type="ECO:0008006" key="10">
    <source>
        <dbReference type="Google" id="ProtNLM"/>
    </source>
</evidence>
<evidence type="ECO:0000256" key="3">
    <source>
        <dbReference type="ARBA" id="ARBA00022692"/>
    </source>
</evidence>
<evidence type="ECO:0000256" key="2">
    <source>
        <dbReference type="ARBA" id="ARBA00022475"/>
    </source>
</evidence>
<keyword evidence="2" id="KW-1003">Cell membrane</keyword>
<dbReference type="PANTHER" id="PTHR30509:SF9">
    <property type="entry name" value="MULTIDRUG RESISTANCE PROTEIN MDTO"/>
    <property type="match status" value="1"/>
</dbReference>
<dbReference type="AlphaFoldDB" id="A0AAD2FTA2"/>
<feature type="region of interest" description="Disordered" evidence="6">
    <location>
        <begin position="1"/>
        <end position="60"/>
    </location>
</feature>
<dbReference type="Pfam" id="PF11744">
    <property type="entry name" value="ALMT"/>
    <property type="match status" value="1"/>
</dbReference>
<dbReference type="InterPro" id="IPR020966">
    <property type="entry name" value="ALMT"/>
</dbReference>
<dbReference type="GO" id="GO:0015743">
    <property type="term" value="P:malate transport"/>
    <property type="evidence" value="ECO:0007669"/>
    <property type="project" value="InterPro"/>
</dbReference>
<organism evidence="8 9">
    <name type="scientific">Cylindrotheca closterium</name>
    <dbReference type="NCBI Taxonomy" id="2856"/>
    <lineage>
        <taxon>Eukaryota</taxon>
        <taxon>Sar</taxon>
        <taxon>Stramenopiles</taxon>
        <taxon>Ochrophyta</taxon>
        <taxon>Bacillariophyta</taxon>
        <taxon>Bacillariophyceae</taxon>
        <taxon>Bacillariophycidae</taxon>
        <taxon>Bacillariales</taxon>
        <taxon>Bacillariaceae</taxon>
        <taxon>Cylindrotheca</taxon>
    </lineage>
</organism>
<protein>
    <recommendedName>
        <fullName evidence="10">Fusaric acid resistance protein</fullName>
    </recommendedName>
</protein>
<proteinExistence type="predicted"/>
<keyword evidence="5 7" id="KW-0472">Membrane</keyword>